<protein>
    <recommendedName>
        <fullName evidence="5">Ribosomally synthesized peptide with SipW-like signal peptide</fullName>
    </recommendedName>
</protein>
<keyword evidence="2" id="KW-0732">Signal</keyword>
<evidence type="ECO:0000256" key="1">
    <source>
        <dbReference type="SAM" id="MobiDB-lite"/>
    </source>
</evidence>
<feature type="chain" id="PRO_5045605923" description="Ribosomally synthesized peptide with SipW-like signal peptide" evidence="2">
    <location>
        <begin position="27"/>
        <end position="234"/>
    </location>
</feature>
<dbReference type="EMBL" id="JAUSQZ010000001">
    <property type="protein sequence ID" value="MDP9828865.1"/>
    <property type="molecule type" value="Genomic_DNA"/>
</dbReference>
<feature type="signal peptide" evidence="2">
    <location>
        <begin position="1"/>
        <end position="26"/>
    </location>
</feature>
<dbReference type="RefSeq" id="WP_307246487.1">
    <property type="nucleotide sequence ID" value="NZ_JAUSQZ010000001.1"/>
</dbReference>
<proteinExistence type="predicted"/>
<keyword evidence="4" id="KW-1185">Reference proteome</keyword>
<evidence type="ECO:0000313" key="3">
    <source>
        <dbReference type="EMBL" id="MDP9828865.1"/>
    </source>
</evidence>
<reference evidence="3 4" key="1">
    <citation type="submission" date="2023-07" db="EMBL/GenBank/DDBJ databases">
        <title>Sequencing the genomes of 1000 actinobacteria strains.</title>
        <authorList>
            <person name="Klenk H.-P."/>
        </authorList>
    </citation>
    <scope>NUCLEOTIDE SEQUENCE [LARGE SCALE GENOMIC DNA]</scope>
    <source>
        <strain evidence="3 4">DSM 44388</strain>
    </source>
</reference>
<sequence>MIRALTRASVAVLASVGLAVGGVAGAGPVRAADATGASVKVANGTAKLGGGCIQLRTTIRPPAGATSWDATTEVDETTGSGYSSGSTDAPATGTLQHCPTLEGVGRFHWTSTLTYRTGDSDTESTASFSGTYTIAKARRTGTLKISDRTPRYGQKVTFRTCIPGPRYVDYKLQVQVGKTKIETSPALTTGSRGCDSLSAVWPKSKLVPKYRLYVPGEDTINRYVGPWLTVRGHA</sequence>
<feature type="region of interest" description="Disordered" evidence="1">
    <location>
        <begin position="63"/>
        <end position="97"/>
    </location>
</feature>
<dbReference type="Proteomes" id="UP001235712">
    <property type="component" value="Unassembled WGS sequence"/>
</dbReference>
<organism evidence="3 4">
    <name type="scientific">Kineosporia succinea</name>
    <dbReference type="NCBI Taxonomy" id="84632"/>
    <lineage>
        <taxon>Bacteria</taxon>
        <taxon>Bacillati</taxon>
        <taxon>Actinomycetota</taxon>
        <taxon>Actinomycetes</taxon>
        <taxon>Kineosporiales</taxon>
        <taxon>Kineosporiaceae</taxon>
        <taxon>Kineosporia</taxon>
    </lineage>
</organism>
<accession>A0ABT9P833</accession>
<name>A0ABT9P833_9ACTN</name>
<gene>
    <name evidence="3" type="ORF">J2S57_004614</name>
</gene>
<comment type="caution">
    <text evidence="3">The sequence shown here is derived from an EMBL/GenBank/DDBJ whole genome shotgun (WGS) entry which is preliminary data.</text>
</comment>
<evidence type="ECO:0008006" key="5">
    <source>
        <dbReference type="Google" id="ProtNLM"/>
    </source>
</evidence>
<evidence type="ECO:0000256" key="2">
    <source>
        <dbReference type="SAM" id="SignalP"/>
    </source>
</evidence>
<feature type="compositionally biased region" description="Low complexity" evidence="1">
    <location>
        <begin position="77"/>
        <end position="87"/>
    </location>
</feature>
<evidence type="ECO:0000313" key="4">
    <source>
        <dbReference type="Proteomes" id="UP001235712"/>
    </source>
</evidence>